<evidence type="ECO:0008006" key="6">
    <source>
        <dbReference type="Google" id="ProtNLM"/>
    </source>
</evidence>
<gene>
    <name evidence="4" type="ORF">VK70_13915</name>
</gene>
<keyword evidence="3" id="KW-0472">Membrane</keyword>
<reference evidence="4 5" key="1">
    <citation type="submission" date="2015-03" db="EMBL/GenBank/DDBJ databases">
        <authorList>
            <person name="Abdul Halim M."/>
        </authorList>
    </citation>
    <scope>NUCLEOTIDE SEQUENCE [LARGE SCALE GENOMIC DNA]</scope>
    <source>
        <strain evidence="4 5">ATCC 35681</strain>
    </source>
</reference>
<dbReference type="Proteomes" id="UP000034189">
    <property type="component" value="Chromosome"/>
</dbReference>
<keyword evidence="3" id="KW-0812">Transmembrane</keyword>
<keyword evidence="3" id="KW-1133">Transmembrane helix</keyword>
<evidence type="ECO:0000313" key="5">
    <source>
        <dbReference type="Proteomes" id="UP000034189"/>
    </source>
</evidence>
<evidence type="ECO:0000256" key="2">
    <source>
        <dbReference type="SAM" id="MobiDB-lite"/>
    </source>
</evidence>
<dbReference type="InterPro" id="IPR024232">
    <property type="entry name" value="SpoIIIAH"/>
</dbReference>
<sequence>MNGKRQTIWLVSMLSLMVVLSAYYLFTEDSGSSSPKDTAGTIQVDTVKDSGAALPSAADSGATASEVTPQGGDSAADPNAASDSAAAADPNALADPNAAASSTEGDSSSASAGTDDGKSEADQAAEGAKDQASASAPASSAPASSAPAPSAPAASAKPGTASLDSGKDAASADSGVSKDDAAVLNEVASQSTSASSQFTNYLYEREQKNLKEQQDLMAAINDMDKSPADSAAAQEQLHQLEEKESKINGIEEKLQQQYSEAIVKEENNDSYKVVVLSDKLDVKQAASIIDLVMKELSVSQDKVSVQHVSDK</sequence>
<keyword evidence="1" id="KW-0175">Coiled coil</keyword>
<feature type="region of interest" description="Disordered" evidence="2">
    <location>
        <begin position="52"/>
        <end position="177"/>
    </location>
</feature>
<dbReference type="RefSeq" id="WP_046723414.1">
    <property type="nucleotide sequence ID" value="NZ_CP011114.1"/>
</dbReference>
<dbReference type="PATRIC" id="fig|1333534.5.peg.3064"/>
<evidence type="ECO:0000313" key="4">
    <source>
        <dbReference type="EMBL" id="AKG35535.1"/>
    </source>
</evidence>
<dbReference type="InterPro" id="IPR038503">
    <property type="entry name" value="SpoIIIAH_sf"/>
</dbReference>
<dbReference type="EMBL" id="CP011114">
    <property type="protein sequence ID" value="AKG35535.1"/>
    <property type="molecule type" value="Genomic_DNA"/>
</dbReference>
<dbReference type="HOGENOM" id="CLU_1015061_0_0_9"/>
<feature type="coiled-coil region" evidence="1">
    <location>
        <begin position="203"/>
        <end position="260"/>
    </location>
</feature>
<feature type="transmembrane region" description="Helical" evidence="3">
    <location>
        <begin position="7"/>
        <end position="26"/>
    </location>
</feature>
<name>A0A0F7FAG1_PAEDU</name>
<dbReference type="Gene3D" id="1.10.287.4300">
    <property type="entry name" value="Stage III sporulation protein AH-like"/>
    <property type="match status" value="1"/>
</dbReference>
<proteinExistence type="predicted"/>
<feature type="compositionally biased region" description="Low complexity" evidence="2">
    <location>
        <begin position="73"/>
        <end position="114"/>
    </location>
</feature>
<dbReference type="OrthoDB" id="2665883at2"/>
<accession>A0A0F7FAG1</accession>
<dbReference type="AlphaFoldDB" id="A0A0F7FAG1"/>
<evidence type="ECO:0000256" key="1">
    <source>
        <dbReference type="SAM" id="Coils"/>
    </source>
</evidence>
<protein>
    <recommendedName>
        <fullName evidence="6">Mutants block sporulation after engulfment (Stage III sporulation)</fullName>
    </recommendedName>
</protein>
<dbReference type="Pfam" id="PF12685">
    <property type="entry name" value="SpoIIIAH"/>
    <property type="match status" value="1"/>
</dbReference>
<organism evidence="4 5">
    <name type="scientific">Paenibacillus durus ATCC 35681</name>
    <dbReference type="NCBI Taxonomy" id="1333534"/>
    <lineage>
        <taxon>Bacteria</taxon>
        <taxon>Bacillati</taxon>
        <taxon>Bacillota</taxon>
        <taxon>Bacilli</taxon>
        <taxon>Bacillales</taxon>
        <taxon>Paenibacillaceae</taxon>
        <taxon>Paenibacillus</taxon>
    </lineage>
</organism>
<reference evidence="4 5" key="2">
    <citation type="journal article" date="2016" name="Genome Announc.">
        <title>Genome Sequence of a Gram-Positive Diazotroph, Paenibacillus durus Type Strain ATCC 35681.</title>
        <authorList>
            <person name="Halim M.A."/>
            <person name="Rahman A.Y."/>
            <person name="Sim K.S."/>
            <person name="Yam H.C."/>
            <person name="Rahim A.A."/>
            <person name="Ghazali A.H."/>
            <person name="Najimudin N."/>
        </authorList>
    </citation>
    <scope>NUCLEOTIDE SEQUENCE [LARGE SCALE GENOMIC DNA]</scope>
    <source>
        <strain evidence="4 5">ATCC 35681</strain>
    </source>
</reference>
<feature type="compositionally biased region" description="Low complexity" evidence="2">
    <location>
        <begin position="132"/>
        <end position="156"/>
    </location>
</feature>
<evidence type="ECO:0000256" key="3">
    <source>
        <dbReference type="SAM" id="Phobius"/>
    </source>
</evidence>